<name>A0A6L2Q375_COPFO</name>
<reference evidence="9" key="1">
    <citation type="submission" date="2020-01" db="EMBL/GenBank/DDBJ databases">
        <title>Draft genome sequence of the Termite Coptotermes fromosanus.</title>
        <authorList>
            <person name="Itakura S."/>
            <person name="Yosikawa Y."/>
            <person name="Umezawa K."/>
        </authorList>
    </citation>
    <scope>NUCLEOTIDE SEQUENCE [LARGE SCALE GENOMIC DNA]</scope>
</reference>
<feature type="compositionally biased region" description="Polar residues" evidence="6">
    <location>
        <begin position="239"/>
        <end position="251"/>
    </location>
</feature>
<accession>A0A6L2Q375</accession>
<dbReference type="InterPro" id="IPR036388">
    <property type="entry name" value="WH-like_DNA-bd_sf"/>
</dbReference>
<proteinExistence type="predicted"/>
<dbReference type="InParanoid" id="A0A6L2Q375"/>
<evidence type="ECO:0000256" key="1">
    <source>
        <dbReference type="ARBA" id="ARBA00023015"/>
    </source>
</evidence>
<evidence type="ECO:0000313" key="8">
    <source>
        <dbReference type="EMBL" id="GFG37195.1"/>
    </source>
</evidence>
<dbReference type="Pfam" id="PF00250">
    <property type="entry name" value="Forkhead"/>
    <property type="match status" value="1"/>
</dbReference>
<keyword evidence="3" id="KW-0804">Transcription</keyword>
<protein>
    <recommendedName>
        <fullName evidence="7">Fork-head domain-containing protein</fullName>
    </recommendedName>
</protein>
<feature type="compositionally biased region" description="Polar residues" evidence="6">
    <location>
        <begin position="302"/>
        <end position="350"/>
    </location>
</feature>
<dbReference type="EMBL" id="BLKM01006382">
    <property type="protein sequence ID" value="GFG37195.1"/>
    <property type="molecule type" value="Genomic_DNA"/>
</dbReference>
<keyword evidence="2 5" id="KW-0238">DNA-binding</keyword>
<dbReference type="InterPro" id="IPR036390">
    <property type="entry name" value="WH_DNA-bd_sf"/>
</dbReference>
<dbReference type="OrthoDB" id="10029558at2759"/>
<feature type="region of interest" description="Disordered" evidence="6">
    <location>
        <begin position="239"/>
        <end position="350"/>
    </location>
</feature>
<dbReference type="Gene3D" id="1.10.10.10">
    <property type="entry name" value="Winged helix-like DNA-binding domain superfamily/Winged helix DNA-binding domain"/>
    <property type="match status" value="1"/>
</dbReference>
<sequence length="755" mass="81123">MSDLDRSLTAIDWLPCLNAHNTLPTADGSVESGNNGEVDAMIRESNVASPNRAKDGKPPYSYASLIRLAISSAPKGKMTLSEIYQFIIQQFPYYRDAGTGWKASPYSPECSSNSSDYNNCAFTASGTTRPKVSDWPLAPSSKYEHLQQQQPSVEADSHRSTSADSMRQTLDTAGMSVRDHTGSGSDIGHLELNDTSELSTVLNGLISQYEMSLESEHHRNQQMTTNTSSSVLSGELTYVSSQSANPGSPYSNVLPRNVNQLDPTYGPLQRGPSSVSDSPYTIPRGGSGNSNDSPYAAIPRRVSTTNSPYSMVPSGASSSPYSDLSRASGSHDSPYTVSQEDGSPYSSRCSSTVGASSDAYLVVPNGASAPNGHYSTLLGNRSVPQNDPYNFHVASNGPYMKVPNSGMFSGRQDPYGGSYQSMSKEVSDRGSHDMMYPSSLCGSYVPYSGSRSDQQYAGVESGTSYSSVSPGVLASCGSPYMRLPVENKTDDNSYVNVLGVSNSVQYSRNGNGYGRSSSHDGSYGSGRTNTHEGNYVTRCHDIPSNNPSQSNSSNSFNHDPSMNALYNPNSRHYGGTDMSDRASANGAYSSAYSNRNINLSTGNSQVFEGATINNMMEMVASHSFNNGSQPEQSFQRSDNFIVGQSKHHEFQSVNCTGLQNNDCKVSGSPSVGCVLQSHDCEGSGCSTAEHNFQVNECSVEGPPMSEQSNTNSHLNSEEGIKGLLVHRGKVMNPSVAVNRHSDDEIEDDFNWDRLL</sequence>
<dbReference type="AlphaFoldDB" id="A0A6L2Q375"/>
<dbReference type="GO" id="GO:0000981">
    <property type="term" value="F:DNA-binding transcription factor activity, RNA polymerase II-specific"/>
    <property type="evidence" value="ECO:0007669"/>
    <property type="project" value="TreeGrafter"/>
</dbReference>
<evidence type="ECO:0000256" key="2">
    <source>
        <dbReference type="ARBA" id="ARBA00023125"/>
    </source>
</evidence>
<comment type="caution">
    <text evidence="8">The sequence shown here is derived from an EMBL/GenBank/DDBJ whole genome shotgun (WGS) entry which is preliminary data.</text>
</comment>
<evidence type="ECO:0000259" key="7">
    <source>
        <dbReference type="PROSITE" id="PS50039"/>
    </source>
</evidence>
<organism evidence="8 9">
    <name type="scientific">Coptotermes formosanus</name>
    <name type="common">Formosan subterranean termite</name>
    <dbReference type="NCBI Taxonomy" id="36987"/>
    <lineage>
        <taxon>Eukaryota</taxon>
        <taxon>Metazoa</taxon>
        <taxon>Ecdysozoa</taxon>
        <taxon>Arthropoda</taxon>
        <taxon>Hexapoda</taxon>
        <taxon>Insecta</taxon>
        <taxon>Pterygota</taxon>
        <taxon>Neoptera</taxon>
        <taxon>Polyneoptera</taxon>
        <taxon>Dictyoptera</taxon>
        <taxon>Blattodea</taxon>
        <taxon>Blattoidea</taxon>
        <taxon>Termitoidae</taxon>
        <taxon>Rhinotermitidae</taxon>
        <taxon>Coptotermes</taxon>
    </lineage>
</organism>
<dbReference type="SUPFAM" id="SSF46785">
    <property type="entry name" value="Winged helix' DNA-binding domain"/>
    <property type="match status" value="1"/>
</dbReference>
<keyword evidence="4 5" id="KW-0539">Nucleus</keyword>
<comment type="subcellular location">
    <subcellularLocation>
        <location evidence="5">Nucleus</location>
    </subcellularLocation>
</comment>
<evidence type="ECO:0000256" key="6">
    <source>
        <dbReference type="SAM" id="MobiDB-lite"/>
    </source>
</evidence>
<feature type="region of interest" description="Disordered" evidence="6">
    <location>
        <begin position="131"/>
        <end position="166"/>
    </location>
</feature>
<dbReference type="InterPro" id="IPR001766">
    <property type="entry name" value="Fork_head_dom"/>
</dbReference>
<evidence type="ECO:0000313" key="9">
    <source>
        <dbReference type="Proteomes" id="UP000502823"/>
    </source>
</evidence>
<dbReference type="PROSITE" id="PS50039">
    <property type="entry name" value="FORK_HEAD_3"/>
    <property type="match status" value="1"/>
</dbReference>
<keyword evidence="9" id="KW-1185">Reference proteome</keyword>
<feature type="DNA-binding region" description="Fork-head" evidence="5">
    <location>
        <begin position="57"/>
        <end position="104"/>
    </location>
</feature>
<dbReference type="PANTHER" id="PTHR46078:SF2">
    <property type="entry name" value="FORK-HEAD DOMAIN-CONTAINING PROTEIN"/>
    <property type="match status" value="1"/>
</dbReference>
<keyword evidence="1" id="KW-0805">Transcription regulation</keyword>
<dbReference type="InterPro" id="IPR018122">
    <property type="entry name" value="TF_fork_head_CS_1"/>
</dbReference>
<dbReference type="PROSITE" id="PS00657">
    <property type="entry name" value="FORK_HEAD_1"/>
    <property type="match status" value="1"/>
</dbReference>
<dbReference type="GO" id="GO:0000978">
    <property type="term" value="F:RNA polymerase II cis-regulatory region sequence-specific DNA binding"/>
    <property type="evidence" value="ECO:0007669"/>
    <property type="project" value="TreeGrafter"/>
</dbReference>
<dbReference type="SMART" id="SM00339">
    <property type="entry name" value="FH"/>
    <property type="match status" value="1"/>
</dbReference>
<dbReference type="Proteomes" id="UP000502823">
    <property type="component" value="Unassembled WGS sequence"/>
</dbReference>
<dbReference type="InterPro" id="IPR045912">
    <property type="entry name" value="FOXJ2/3-like"/>
</dbReference>
<evidence type="ECO:0000256" key="5">
    <source>
        <dbReference type="PROSITE-ProRule" id="PRU00089"/>
    </source>
</evidence>
<dbReference type="GO" id="GO:0005634">
    <property type="term" value="C:nucleus"/>
    <property type="evidence" value="ECO:0007669"/>
    <property type="project" value="UniProtKB-SubCell"/>
</dbReference>
<dbReference type="PANTHER" id="PTHR46078">
    <property type="entry name" value="FORKHEAD BOX PROTEIN J2 FAMILY MEMBER"/>
    <property type="match status" value="1"/>
</dbReference>
<dbReference type="PRINTS" id="PR00053">
    <property type="entry name" value="FORKHEAD"/>
</dbReference>
<evidence type="ECO:0000256" key="3">
    <source>
        <dbReference type="ARBA" id="ARBA00023163"/>
    </source>
</evidence>
<feature type="domain" description="Fork-head" evidence="7">
    <location>
        <begin position="57"/>
        <end position="104"/>
    </location>
</feature>
<gene>
    <name evidence="8" type="ORF">Cfor_09326</name>
</gene>
<feature type="region of interest" description="Disordered" evidence="6">
    <location>
        <begin position="508"/>
        <end position="562"/>
    </location>
</feature>
<evidence type="ECO:0000256" key="4">
    <source>
        <dbReference type="ARBA" id="ARBA00023242"/>
    </source>
</evidence>
<feature type="compositionally biased region" description="Low complexity" evidence="6">
    <location>
        <begin position="544"/>
        <end position="557"/>
    </location>
</feature>